<sequence>MSYQVLARKWRPKQFDQVVGQRHVLQPLHNALEQQRLHHAYLFTGTRGVGKTTIARILAKALNCEQGVSAQPCGQCQACLAIDNGRFVDLLEIDAASRTKVEDTRELLDNVQYRPTQGRYKVYLIDEVHMLSRHSFNALLKTLEEPPEHVKFLLATTDPQKLPVTILSRCLQFNLRAMEPAIIQGHLQQVLQQEQVPFAEAALMSLARAARGSIRDALSLTDQAIAQGEGSVSEAAVEQMLGSIPVARLVPLLQAVEQQDSAAVFAQLDDMVALLPDVGALLDQLQSLLHRLAIFQAVPSSASVSELDAAAQQLSQRLPAELLQVFYRIVIEGKRELPYANSARDAVEMTLLRLLSLVPHYDVVEPSQAPSTAIDDSEEQTVEDDLTAQQQKLMADAEQLRQAQPNEAEKPPAEPVLQPQPAPPEAPEPESEPEPDASGDDALSALLATRSSLTEKKNEKVVEVSEPLSTPQFQPPEPDPQANELESATLEDEPVATLAPSRSSQALPEITPAHKAASDIDRWSAIVESLEVSGLARQVLLHTEFVKHADNQFQINLAPQQQALLNDAIAEQITQALQQVFGDAAQFQWQIIEPQQPTPFVLQQEIDQTRLQHAAHVLESDPIVQALSQQFGAQLDQKSVKAR</sequence>
<dbReference type="NCBIfam" id="TIGR02397">
    <property type="entry name" value="dnaX_nterm"/>
    <property type="match status" value="1"/>
</dbReference>
<evidence type="ECO:0000256" key="9">
    <source>
        <dbReference type="ARBA" id="ARBA00022932"/>
    </source>
</evidence>
<dbReference type="InterPro" id="IPR021029">
    <property type="entry name" value="DNA_pol_III_tau_dom-5"/>
</dbReference>
<dbReference type="Gene3D" id="3.40.50.300">
    <property type="entry name" value="P-loop containing nucleotide triphosphate hydrolases"/>
    <property type="match status" value="1"/>
</dbReference>
<comment type="catalytic activity">
    <reaction evidence="10 11">
        <text>DNA(n) + a 2'-deoxyribonucleoside 5'-triphosphate = DNA(n+1) + diphosphate</text>
        <dbReference type="Rhea" id="RHEA:22508"/>
        <dbReference type="Rhea" id="RHEA-COMP:17339"/>
        <dbReference type="Rhea" id="RHEA-COMP:17340"/>
        <dbReference type="ChEBI" id="CHEBI:33019"/>
        <dbReference type="ChEBI" id="CHEBI:61560"/>
        <dbReference type="ChEBI" id="CHEBI:173112"/>
        <dbReference type="EC" id="2.7.7.7"/>
    </reaction>
</comment>
<keyword evidence="3 11" id="KW-0548">Nucleotidyltransferase</keyword>
<dbReference type="InterPro" id="IPR027417">
    <property type="entry name" value="P-loop_NTPase"/>
</dbReference>
<dbReference type="EC" id="2.7.7.7" evidence="11"/>
<dbReference type="GO" id="GO:0009360">
    <property type="term" value="C:DNA polymerase III complex"/>
    <property type="evidence" value="ECO:0007669"/>
    <property type="project" value="InterPro"/>
</dbReference>
<dbReference type="FunFam" id="3.40.50.300:FF:000014">
    <property type="entry name" value="DNA polymerase III subunit gamma/tau"/>
    <property type="match status" value="1"/>
</dbReference>
<protein>
    <recommendedName>
        <fullName evidence="11">DNA polymerase III subunit gamma/tau</fullName>
        <ecNumber evidence="11">2.7.7.7</ecNumber>
    </recommendedName>
</protein>
<evidence type="ECO:0000256" key="3">
    <source>
        <dbReference type="ARBA" id="ARBA00022695"/>
    </source>
</evidence>
<dbReference type="NCBIfam" id="NF005942">
    <property type="entry name" value="PRK07994.1"/>
    <property type="match status" value="1"/>
</dbReference>
<dbReference type="FunFam" id="1.10.8.60:FF:000013">
    <property type="entry name" value="DNA polymerase III subunit gamma/tau"/>
    <property type="match status" value="1"/>
</dbReference>
<dbReference type="Pfam" id="PF12170">
    <property type="entry name" value="DNA_pol3_tau_5"/>
    <property type="match status" value="1"/>
</dbReference>
<dbReference type="InterPro" id="IPR012763">
    <property type="entry name" value="DNA_pol_III_sug/sutau_N"/>
</dbReference>
<dbReference type="PANTHER" id="PTHR11669">
    <property type="entry name" value="REPLICATION FACTOR C / DNA POLYMERASE III GAMMA-TAU SUBUNIT"/>
    <property type="match status" value="1"/>
</dbReference>
<dbReference type="GO" id="GO:0006261">
    <property type="term" value="P:DNA-templated DNA replication"/>
    <property type="evidence" value="ECO:0007669"/>
    <property type="project" value="TreeGrafter"/>
</dbReference>
<dbReference type="SUPFAM" id="SSF48019">
    <property type="entry name" value="post-AAA+ oligomerization domain-like"/>
    <property type="match status" value="1"/>
</dbReference>
<dbReference type="GO" id="GO:0005524">
    <property type="term" value="F:ATP binding"/>
    <property type="evidence" value="ECO:0007669"/>
    <property type="project" value="UniProtKB-KW"/>
</dbReference>
<comment type="subunit">
    <text evidence="11">DNA polymerase III contains a core (composed of alpha, epsilon and theta chains) that associates with a tau subunit. This core dimerizes to form the POLIII' complex. PolIII' associates with the gamma complex (composed of gamma, delta, delta', psi and chi chains) and with the beta chain to form the complete DNA polymerase III complex.</text>
</comment>
<feature type="compositionally biased region" description="Basic and acidic residues" evidence="12">
    <location>
        <begin position="453"/>
        <end position="463"/>
    </location>
</feature>
<comment type="similarity">
    <text evidence="1 11">Belongs to the DnaX/STICHEL family.</text>
</comment>
<keyword evidence="6 11" id="KW-0547">Nucleotide-binding</keyword>
<keyword evidence="4 11" id="KW-0235">DNA replication</keyword>
<dbReference type="CDD" id="cd18137">
    <property type="entry name" value="HLD_clamp_pol_III_gamma_tau"/>
    <property type="match status" value="1"/>
</dbReference>
<evidence type="ECO:0000256" key="6">
    <source>
        <dbReference type="ARBA" id="ARBA00022741"/>
    </source>
</evidence>
<evidence type="ECO:0000256" key="12">
    <source>
        <dbReference type="SAM" id="MobiDB-lite"/>
    </source>
</evidence>
<dbReference type="Pfam" id="PF12169">
    <property type="entry name" value="DNA_pol3_gamma3"/>
    <property type="match status" value="1"/>
</dbReference>
<dbReference type="InterPro" id="IPR038249">
    <property type="entry name" value="PolIII_tau_V_sf"/>
</dbReference>
<dbReference type="Pfam" id="PF13177">
    <property type="entry name" value="DNA_pol3_delta2"/>
    <property type="match status" value="1"/>
</dbReference>
<keyword evidence="5" id="KW-0479">Metal-binding</keyword>
<dbReference type="InterPro" id="IPR050238">
    <property type="entry name" value="DNA_Rep/Repair_Clamp_Loader"/>
</dbReference>
<feature type="compositionally biased region" description="Low complexity" evidence="12">
    <location>
        <begin position="440"/>
        <end position="452"/>
    </location>
</feature>
<evidence type="ECO:0000256" key="5">
    <source>
        <dbReference type="ARBA" id="ARBA00022723"/>
    </source>
</evidence>
<keyword evidence="7" id="KW-0862">Zinc</keyword>
<feature type="region of interest" description="Disordered" evidence="12">
    <location>
        <begin position="398"/>
        <end position="515"/>
    </location>
</feature>
<keyword evidence="8 11" id="KW-0067">ATP-binding</keyword>
<organism evidence="14 15">
    <name type="scientific">Idiomarina tyrosinivorans</name>
    <dbReference type="NCBI Taxonomy" id="1445662"/>
    <lineage>
        <taxon>Bacteria</taxon>
        <taxon>Pseudomonadati</taxon>
        <taxon>Pseudomonadota</taxon>
        <taxon>Gammaproteobacteria</taxon>
        <taxon>Alteromonadales</taxon>
        <taxon>Idiomarinaceae</taxon>
        <taxon>Idiomarina</taxon>
    </lineage>
</organism>
<dbReference type="PRINTS" id="PR00300">
    <property type="entry name" value="CLPPROTEASEA"/>
</dbReference>
<dbReference type="OrthoDB" id="9810148at2"/>
<dbReference type="GO" id="GO:0003677">
    <property type="term" value="F:DNA binding"/>
    <property type="evidence" value="ECO:0007669"/>
    <property type="project" value="InterPro"/>
</dbReference>
<reference evidence="14 15" key="1">
    <citation type="journal article" date="2011" name="Front. Microbiol.">
        <title>Genomic signatures of strain selection and enhancement in Bacillus atrophaeus var. globigii, a historical biowarfare simulant.</title>
        <authorList>
            <person name="Gibbons H.S."/>
            <person name="Broomall S.M."/>
            <person name="McNew L.A."/>
            <person name="Daligault H."/>
            <person name="Chapman C."/>
            <person name="Bruce D."/>
            <person name="Karavis M."/>
            <person name="Krepps M."/>
            <person name="McGregor P.A."/>
            <person name="Hong C."/>
            <person name="Park K.H."/>
            <person name="Akmal A."/>
            <person name="Feldman A."/>
            <person name="Lin J.S."/>
            <person name="Chang W.E."/>
            <person name="Higgs B.W."/>
            <person name="Demirev P."/>
            <person name="Lindquist J."/>
            <person name="Liem A."/>
            <person name="Fochler E."/>
            <person name="Read T.D."/>
            <person name="Tapia R."/>
            <person name="Johnson S."/>
            <person name="Bishop-Lilly K.A."/>
            <person name="Detter C."/>
            <person name="Han C."/>
            <person name="Sozhamannan S."/>
            <person name="Rosenzweig C.N."/>
            <person name="Skowronski E.W."/>
        </authorList>
    </citation>
    <scope>NUCLEOTIDE SEQUENCE [LARGE SCALE GENOMIC DNA]</scope>
    <source>
        <strain evidence="14 15">CC-PW-9</strain>
    </source>
</reference>
<feature type="domain" description="AAA+ ATPase" evidence="13">
    <location>
        <begin position="37"/>
        <end position="179"/>
    </location>
</feature>
<dbReference type="SMART" id="SM00382">
    <property type="entry name" value="AAA"/>
    <property type="match status" value="1"/>
</dbReference>
<dbReference type="Gene3D" id="1.20.272.10">
    <property type="match status" value="1"/>
</dbReference>
<dbReference type="GO" id="GO:0046872">
    <property type="term" value="F:metal ion binding"/>
    <property type="evidence" value="ECO:0007669"/>
    <property type="project" value="UniProtKB-KW"/>
</dbReference>
<evidence type="ECO:0000256" key="2">
    <source>
        <dbReference type="ARBA" id="ARBA00022679"/>
    </source>
</evidence>
<dbReference type="PANTHER" id="PTHR11669:SF0">
    <property type="entry name" value="PROTEIN STICHEL-LIKE 2"/>
    <property type="match status" value="1"/>
</dbReference>
<evidence type="ECO:0000256" key="10">
    <source>
        <dbReference type="ARBA" id="ARBA00049244"/>
    </source>
</evidence>
<evidence type="ECO:0000313" key="14">
    <source>
        <dbReference type="EMBL" id="RUO78764.1"/>
    </source>
</evidence>
<dbReference type="InterPro" id="IPR001270">
    <property type="entry name" value="ClpA/B"/>
</dbReference>
<dbReference type="RefSeq" id="WP_126842545.1">
    <property type="nucleotide sequence ID" value="NZ_PIQH01000010.1"/>
</dbReference>
<evidence type="ECO:0000256" key="4">
    <source>
        <dbReference type="ARBA" id="ARBA00022705"/>
    </source>
</evidence>
<dbReference type="Pfam" id="PF22608">
    <property type="entry name" value="DNAX_ATPase_lid"/>
    <property type="match status" value="1"/>
</dbReference>
<dbReference type="CDD" id="cd00009">
    <property type="entry name" value="AAA"/>
    <property type="match status" value="1"/>
</dbReference>
<evidence type="ECO:0000256" key="8">
    <source>
        <dbReference type="ARBA" id="ARBA00022840"/>
    </source>
</evidence>
<comment type="caution">
    <text evidence="14">The sequence shown here is derived from an EMBL/GenBank/DDBJ whole genome shotgun (WGS) entry which is preliminary data.</text>
</comment>
<name>A0A432ZLI9_9GAMM</name>
<evidence type="ECO:0000259" key="13">
    <source>
        <dbReference type="SMART" id="SM00382"/>
    </source>
</evidence>
<dbReference type="InterPro" id="IPR008921">
    <property type="entry name" value="DNA_pol3_clamp-load_cplx_C"/>
</dbReference>
<keyword evidence="9 11" id="KW-0239">DNA-directed DNA polymerase</keyword>
<dbReference type="GO" id="GO:0003887">
    <property type="term" value="F:DNA-directed DNA polymerase activity"/>
    <property type="evidence" value="ECO:0007669"/>
    <property type="project" value="UniProtKB-KW"/>
</dbReference>
<dbReference type="NCBIfam" id="NF004046">
    <property type="entry name" value="PRK05563.1"/>
    <property type="match status" value="1"/>
</dbReference>
<dbReference type="SUPFAM" id="SSF52540">
    <property type="entry name" value="P-loop containing nucleoside triphosphate hydrolases"/>
    <property type="match status" value="1"/>
</dbReference>
<evidence type="ECO:0000256" key="1">
    <source>
        <dbReference type="ARBA" id="ARBA00006360"/>
    </source>
</evidence>
<dbReference type="AlphaFoldDB" id="A0A432ZLI9"/>
<gene>
    <name evidence="11" type="primary">dnaX</name>
    <name evidence="14" type="ORF">CWI84_10515</name>
</gene>
<dbReference type="EMBL" id="PIQH01000010">
    <property type="protein sequence ID" value="RUO78764.1"/>
    <property type="molecule type" value="Genomic_DNA"/>
</dbReference>
<feature type="compositionally biased region" description="Acidic residues" evidence="12">
    <location>
        <begin position="427"/>
        <end position="439"/>
    </location>
</feature>
<keyword evidence="2 11" id="KW-0808">Transferase</keyword>
<accession>A0A432ZLI9</accession>
<dbReference type="Gene3D" id="3.30.300.150">
    <property type="entry name" value="DNA polymerase III, tau subunit, domain V"/>
    <property type="match status" value="1"/>
</dbReference>
<dbReference type="InterPro" id="IPR003593">
    <property type="entry name" value="AAA+_ATPase"/>
</dbReference>
<evidence type="ECO:0000256" key="7">
    <source>
        <dbReference type="ARBA" id="ARBA00022833"/>
    </source>
</evidence>
<dbReference type="InterPro" id="IPR022754">
    <property type="entry name" value="DNA_pol_III_gamma-3"/>
</dbReference>
<comment type="function">
    <text evidence="11">DNA polymerase III is a complex, multichain enzyme responsible for most of the replicative synthesis in bacteria. This DNA polymerase also exhibits 3' to 5' exonuclease activity.</text>
</comment>
<proteinExistence type="inferred from homology"/>
<evidence type="ECO:0000256" key="11">
    <source>
        <dbReference type="RuleBase" id="RU364063"/>
    </source>
</evidence>
<keyword evidence="15" id="KW-1185">Reference proteome</keyword>
<dbReference type="Proteomes" id="UP000287996">
    <property type="component" value="Unassembled WGS sequence"/>
</dbReference>
<dbReference type="InterPro" id="IPR045085">
    <property type="entry name" value="HLD_clamp_pol_III_gamma_tau"/>
</dbReference>
<evidence type="ECO:0000313" key="15">
    <source>
        <dbReference type="Proteomes" id="UP000287996"/>
    </source>
</evidence>
<dbReference type="Gene3D" id="1.10.8.60">
    <property type="match status" value="1"/>
</dbReference>